<sequence length="224" mass="24055">MAFFKSRDEKKSEEIYKIIMDTLKNRGNQVYDLKVEFQEGVVTLSGVCDSEATRKKAILCAELAEGVKKVNSDPLLLSEAAAQEQAAAVPPAAPVSPNPPIQTAPPAAPSVQTAPAAPVSESPLETGFPSAEAEAAELKPSPEPQPSPQAPETAARSAQPSEPVQPQAEMQTYTIKSGDTLSKIAKQFYGQANKYMVIFEANRDVIKDPDRIYPGQTIRIPPLP</sequence>
<organism evidence="7 8">
    <name type="scientific">Vecturithrix granuli</name>
    <dbReference type="NCBI Taxonomy" id="1499967"/>
    <lineage>
        <taxon>Bacteria</taxon>
        <taxon>Candidatus Moduliflexota</taxon>
        <taxon>Candidatus Vecturitrichia</taxon>
        <taxon>Candidatus Vecturitrichales</taxon>
        <taxon>Candidatus Vecturitrichaceae</taxon>
        <taxon>Candidatus Vecturithrix</taxon>
    </lineage>
</organism>
<keyword evidence="2" id="KW-0963">Cytoplasm</keyword>
<dbReference type="Pfam" id="PF04972">
    <property type="entry name" value="BON"/>
    <property type="match status" value="1"/>
</dbReference>
<feature type="compositionally biased region" description="Polar residues" evidence="4">
    <location>
        <begin position="156"/>
        <end position="167"/>
    </location>
</feature>
<dbReference type="SMART" id="SM00257">
    <property type="entry name" value="LysM"/>
    <property type="match status" value="1"/>
</dbReference>
<protein>
    <recommendedName>
        <fullName evidence="3">Potassium binding protein Kbp</fullName>
    </recommendedName>
</protein>
<evidence type="ECO:0000313" key="7">
    <source>
        <dbReference type="EMBL" id="GAK57182.1"/>
    </source>
</evidence>
<feature type="compositionally biased region" description="Pro residues" evidence="4">
    <location>
        <begin position="91"/>
        <end position="108"/>
    </location>
</feature>
<dbReference type="HOGENOM" id="CLU_1127620_0_0_0"/>
<dbReference type="InterPro" id="IPR018392">
    <property type="entry name" value="LysM"/>
</dbReference>
<evidence type="ECO:0000256" key="2">
    <source>
        <dbReference type="ARBA" id="ARBA00022490"/>
    </source>
</evidence>
<dbReference type="STRING" id="1499967.U27_04147"/>
<feature type="domain" description="BON" evidence="5">
    <location>
        <begin position="11"/>
        <end position="79"/>
    </location>
</feature>
<dbReference type="FunFam" id="3.10.350.10:FF:000001">
    <property type="entry name" value="Peptidoglycan-binding protein LysM"/>
    <property type="match status" value="1"/>
</dbReference>
<dbReference type="PROSITE" id="PS51782">
    <property type="entry name" value="LYSM"/>
    <property type="match status" value="1"/>
</dbReference>
<dbReference type="Proteomes" id="UP000030661">
    <property type="component" value="Unassembled WGS sequence"/>
</dbReference>
<dbReference type="GO" id="GO:0005737">
    <property type="term" value="C:cytoplasm"/>
    <property type="evidence" value="ECO:0007669"/>
    <property type="project" value="UniProtKB-SubCell"/>
</dbReference>
<accession>A0A081BXX7</accession>
<evidence type="ECO:0000256" key="3">
    <source>
        <dbReference type="ARBA" id="ARBA00072219"/>
    </source>
</evidence>
<dbReference type="AlphaFoldDB" id="A0A081BXX7"/>
<feature type="domain" description="LysM" evidence="6">
    <location>
        <begin position="171"/>
        <end position="220"/>
    </location>
</feature>
<evidence type="ECO:0000259" key="6">
    <source>
        <dbReference type="PROSITE" id="PS51782"/>
    </source>
</evidence>
<reference evidence="7 8" key="1">
    <citation type="journal article" date="2015" name="PeerJ">
        <title>First genomic representation of candidate bacterial phylum KSB3 points to enhanced environmental sensing as a trigger of wastewater bulking.</title>
        <authorList>
            <person name="Sekiguchi Y."/>
            <person name="Ohashi A."/>
            <person name="Parks D.H."/>
            <person name="Yamauchi T."/>
            <person name="Tyson G.W."/>
            <person name="Hugenholtz P."/>
        </authorList>
    </citation>
    <scope>NUCLEOTIDE SEQUENCE [LARGE SCALE GENOMIC DNA]</scope>
</reference>
<dbReference type="CDD" id="cd00118">
    <property type="entry name" value="LysM"/>
    <property type="match status" value="1"/>
</dbReference>
<dbReference type="InterPro" id="IPR036779">
    <property type="entry name" value="LysM_dom_sf"/>
</dbReference>
<evidence type="ECO:0000256" key="1">
    <source>
        <dbReference type="ARBA" id="ARBA00004496"/>
    </source>
</evidence>
<evidence type="ECO:0000313" key="8">
    <source>
        <dbReference type="Proteomes" id="UP000030661"/>
    </source>
</evidence>
<dbReference type="InterPro" id="IPR052196">
    <property type="entry name" value="Bact_Kbp"/>
</dbReference>
<dbReference type="EMBL" id="DF820465">
    <property type="protein sequence ID" value="GAK57182.1"/>
    <property type="molecule type" value="Genomic_DNA"/>
</dbReference>
<dbReference type="Pfam" id="PF01476">
    <property type="entry name" value="LysM"/>
    <property type="match status" value="1"/>
</dbReference>
<dbReference type="PANTHER" id="PTHR34700">
    <property type="entry name" value="POTASSIUM BINDING PROTEIN KBP"/>
    <property type="match status" value="1"/>
</dbReference>
<dbReference type="Gene3D" id="3.30.1340.30">
    <property type="match status" value="1"/>
</dbReference>
<dbReference type="InterPro" id="IPR007055">
    <property type="entry name" value="BON_dom"/>
</dbReference>
<evidence type="ECO:0000256" key="4">
    <source>
        <dbReference type="SAM" id="MobiDB-lite"/>
    </source>
</evidence>
<proteinExistence type="predicted"/>
<dbReference type="Gene3D" id="3.10.350.10">
    <property type="entry name" value="LysM domain"/>
    <property type="match status" value="1"/>
</dbReference>
<dbReference type="PANTHER" id="PTHR34700:SF4">
    <property type="entry name" value="PHAGE-LIKE ELEMENT PBSX PROTEIN XKDP"/>
    <property type="match status" value="1"/>
</dbReference>
<dbReference type="PROSITE" id="PS50914">
    <property type="entry name" value="BON"/>
    <property type="match status" value="1"/>
</dbReference>
<dbReference type="SUPFAM" id="SSF54106">
    <property type="entry name" value="LysM domain"/>
    <property type="match status" value="1"/>
</dbReference>
<dbReference type="eggNOG" id="COG1652">
    <property type="taxonomic scope" value="Bacteria"/>
</dbReference>
<feature type="region of interest" description="Disordered" evidence="4">
    <location>
        <begin position="88"/>
        <end position="167"/>
    </location>
</feature>
<keyword evidence="8" id="KW-1185">Reference proteome</keyword>
<gene>
    <name evidence="7" type="ORF">U27_04147</name>
</gene>
<evidence type="ECO:0000259" key="5">
    <source>
        <dbReference type="PROSITE" id="PS50914"/>
    </source>
</evidence>
<comment type="subcellular location">
    <subcellularLocation>
        <location evidence="1">Cytoplasm</location>
    </subcellularLocation>
</comment>
<name>A0A081BXX7_VECG1</name>